<organism evidence="2 3">
    <name type="scientific">Thalassiosira oceanica</name>
    <name type="common">Marine diatom</name>
    <dbReference type="NCBI Taxonomy" id="159749"/>
    <lineage>
        <taxon>Eukaryota</taxon>
        <taxon>Sar</taxon>
        <taxon>Stramenopiles</taxon>
        <taxon>Ochrophyta</taxon>
        <taxon>Bacillariophyta</taxon>
        <taxon>Coscinodiscophyceae</taxon>
        <taxon>Thalassiosirophycidae</taxon>
        <taxon>Thalassiosirales</taxon>
        <taxon>Thalassiosiraceae</taxon>
        <taxon>Thalassiosira</taxon>
    </lineage>
</organism>
<accession>K0SLX3</accession>
<feature type="region of interest" description="Disordered" evidence="1">
    <location>
        <begin position="92"/>
        <end position="141"/>
    </location>
</feature>
<feature type="compositionally biased region" description="Basic residues" evidence="1">
    <location>
        <begin position="120"/>
        <end position="134"/>
    </location>
</feature>
<dbReference type="Proteomes" id="UP000266841">
    <property type="component" value="Unassembled WGS sequence"/>
</dbReference>
<comment type="caution">
    <text evidence="2">The sequence shown here is derived from an EMBL/GenBank/DDBJ whole genome shotgun (WGS) entry which is preliminary data.</text>
</comment>
<protein>
    <submittedName>
        <fullName evidence="2">Uncharacterized protein</fullName>
    </submittedName>
</protein>
<evidence type="ECO:0000313" key="3">
    <source>
        <dbReference type="Proteomes" id="UP000266841"/>
    </source>
</evidence>
<dbReference type="EMBL" id="AGNL01015082">
    <property type="protein sequence ID" value="EJK66320.1"/>
    <property type="molecule type" value="Genomic_DNA"/>
</dbReference>
<proteinExistence type="predicted"/>
<dbReference type="AlphaFoldDB" id="K0SLX3"/>
<sequence length="158" mass="17157">MGWEEEVGNTAALRAAEGYLLAPSILSDDDNESLTTVASDLTALVARCVSSSAGKLQYTILSVRIFMVLIDTMCRLPSLSSSFVTSRKMQHGERHMSPPPRPVPAPHYARAEARASRCAPPRRSRATRPGRRGTRTPGGVGRRCHTLLIKIDGVLEMG</sequence>
<gene>
    <name evidence="2" type="ORF">THAOC_12767</name>
</gene>
<name>K0SLX3_THAOC</name>
<evidence type="ECO:0000256" key="1">
    <source>
        <dbReference type="SAM" id="MobiDB-lite"/>
    </source>
</evidence>
<keyword evidence="3" id="KW-1185">Reference proteome</keyword>
<reference evidence="2 3" key="1">
    <citation type="journal article" date="2012" name="Genome Biol.">
        <title>Genome and low-iron response of an oceanic diatom adapted to chronic iron limitation.</title>
        <authorList>
            <person name="Lommer M."/>
            <person name="Specht M."/>
            <person name="Roy A.S."/>
            <person name="Kraemer L."/>
            <person name="Andreson R."/>
            <person name="Gutowska M.A."/>
            <person name="Wolf J."/>
            <person name="Bergner S.V."/>
            <person name="Schilhabel M.B."/>
            <person name="Klostermeier U.C."/>
            <person name="Beiko R.G."/>
            <person name="Rosenstiel P."/>
            <person name="Hippler M."/>
            <person name="Laroche J."/>
        </authorList>
    </citation>
    <scope>NUCLEOTIDE SEQUENCE [LARGE SCALE GENOMIC DNA]</scope>
    <source>
        <strain evidence="2 3">CCMP1005</strain>
    </source>
</reference>
<evidence type="ECO:0000313" key="2">
    <source>
        <dbReference type="EMBL" id="EJK66320.1"/>
    </source>
</evidence>